<keyword evidence="6" id="KW-0333">Golgi apparatus</keyword>
<feature type="domain" description="COG complex component COG2 C-terminal" evidence="12">
    <location>
        <begin position="520"/>
        <end position="856"/>
    </location>
</feature>
<proteinExistence type="inferred from homology"/>
<dbReference type="Pfam" id="PF12022">
    <property type="entry name" value="COG2_C"/>
    <property type="match status" value="1"/>
</dbReference>
<gene>
    <name evidence="13" type="ORF">EIP91_010785</name>
</gene>
<dbReference type="PANTHER" id="PTHR12961">
    <property type="entry name" value="CONSERVED OLIGOMERIC GOLGI COMPLEX COMPONENT 2"/>
    <property type="match status" value="1"/>
</dbReference>
<evidence type="ECO:0000256" key="6">
    <source>
        <dbReference type="ARBA" id="ARBA00023034"/>
    </source>
</evidence>
<dbReference type="Proteomes" id="UP000292702">
    <property type="component" value="Unassembled WGS sequence"/>
</dbReference>
<dbReference type="GO" id="GO:0000139">
    <property type="term" value="C:Golgi membrane"/>
    <property type="evidence" value="ECO:0007669"/>
    <property type="project" value="UniProtKB-SubCell"/>
</dbReference>
<evidence type="ECO:0000313" key="13">
    <source>
        <dbReference type="EMBL" id="TCD60067.1"/>
    </source>
</evidence>
<dbReference type="InterPro" id="IPR009316">
    <property type="entry name" value="COG2"/>
</dbReference>
<dbReference type="InterPro" id="IPR024602">
    <property type="entry name" value="COG_su2_N"/>
</dbReference>
<protein>
    <recommendedName>
        <fullName evidence="3">Conserved oligomeric Golgi complex subunit 2</fullName>
    </recommendedName>
    <alternativeName>
        <fullName evidence="8">Component of oligomeric Golgi complex 2</fullName>
    </alternativeName>
</protein>
<feature type="domain" description="Conserved oligomeric Golgi complex subunit 2 N-terminal" evidence="11">
    <location>
        <begin position="52"/>
        <end position="123"/>
    </location>
</feature>
<feature type="coiled-coil region" evidence="9">
    <location>
        <begin position="127"/>
        <end position="161"/>
    </location>
</feature>
<dbReference type="GO" id="GO:0006891">
    <property type="term" value="P:intra-Golgi vesicle-mediated transport"/>
    <property type="evidence" value="ECO:0007669"/>
    <property type="project" value="TreeGrafter"/>
</dbReference>
<evidence type="ECO:0000256" key="10">
    <source>
        <dbReference type="SAM" id="MobiDB-lite"/>
    </source>
</evidence>
<evidence type="ECO:0000256" key="2">
    <source>
        <dbReference type="ARBA" id="ARBA00007603"/>
    </source>
</evidence>
<comment type="subcellular location">
    <subcellularLocation>
        <location evidence="1">Golgi apparatus membrane</location>
        <topology evidence="1">Peripheral membrane protein</topology>
    </subcellularLocation>
</comment>
<dbReference type="InterPro" id="IPR024603">
    <property type="entry name" value="COG_complex_COG2_C"/>
</dbReference>
<evidence type="ECO:0000256" key="3">
    <source>
        <dbReference type="ARBA" id="ARBA00020977"/>
    </source>
</evidence>
<comment type="similarity">
    <text evidence="2">Belongs to the COG2 family.</text>
</comment>
<evidence type="ECO:0000256" key="5">
    <source>
        <dbReference type="ARBA" id="ARBA00022927"/>
    </source>
</evidence>
<dbReference type="AlphaFoldDB" id="A0A4V2MUV9"/>
<dbReference type="GO" id="GO:0017119">
    <property type="term" value="C:Golgi transport complex"/>
    <property type="evidence" value="ECO:0007669"/>
    <property type="project" value="TreeGrafter"/>
</dbReference>
<feature type="region of interest" description="Disordered" evidence="10">
    <location>
        <begin position="192"/>
        <end position="214"/>
    </location>
</feature>
<sequence>MAALLSPSRSRPDDRDRLGLDRLAEELEERELRSPNASNFPEHILPAFVPLSHDNPYLAAESFNVQEFLLSRSYTSLPDLRSELRDYLANLKDELVRLINDDYEAFISLSTDLRGEGARMEKLQRPLSELRNQVLESQHELQAIQDNVQEKLKKRAALRDEKAFLHLLLKISESVTRLESLLLIAAPSDMATLTSPHEQDGDRTDDRTRGNRSKHLSRVAAEYNQLLYHVSKAQAKNSAFVQEIQWRIDRIKSTLSTDLDHLFSTTIIALTEGKVPGRETKLSESDRAKWLSDVTECLRTYDMLGQWRDAEEVLRRDLVRDFVKKTIFPGALSAPHSPVMPHTPLPAPGYTTSRTPYTPFSAFASKQNPFDVSFASSAHAHLLDDSDDPLAELYNTVLKWVERDLKRVMDAAERACVKTVANSGGGTNGLLSALVKSQKPEQEGQKGDRFAIMANVVWAEIGKAIIDELGNVVFAAGKPDEFRKHYETTQAFIRALEFLAPSETAIEVMRSHPVYSSFDRRWQLPVYFQLRWKEIVTKLEEVLVLTKLERNATKANAPFVTTQGAAVWDAVATCWSAQVYIPELGFRFWRLNLQILSRYKTWLDASLPALDASSKQGLQVLPIPGTPPTAGRAVTPNLPTEAASAESVAADELLITQLATAMTDIKALESQMWKIWREELGIMLPRGSDDAEGEEGVLEDALRHALSQLLSLIPPLSSQIIYILSRRGCDALLPMRSIPSQFRAMSPSKRLPTEPSHFVSLIFKPLRGFFGVGAADGPASMLKEQFLKAYAEEVFEIVAQRYIHFLASMKKTEESLRRLKKGKKSTFSLFGGSSASKEDDGRADEEKIRAQMILDVDAFGKDAANLGVSVDESESYRALREIAHSPLSDDGTHPPPA</sequence>
<evidence type="ECO:0000313" key="14">
    <source>
        <dbReference type="Proteomes" id="UP000292702"/>
    </source>
</evidence>
<evidence type="ECO:0000256" key="8">
    <source>
        <dbReference type="ARBA" id="ARBA00031344"/>
    </source>
</evidence>
<evidence type="ECO:0000256" key="1">
    <source>
        <dbReference type="ARBA" id="ARBA00004395"/>
    </source>
</evidence>
<keyword evidence="9" id="KW-0175">Coiled coil</keyword>
<organism evidence="13 14">
    <name type="scientific">Steccherinum ochraceum</name>
    <dbReference type="NCBI Taxonomy" id="92696"/>
    <lineage>
        <taxon>Eukaryota</taxon>
        <taxon>Fungi</taxon>
        <taxon>Dikarya</taxon>
        <taxon>Basidiomycota</taxon>
        <taxon>Agaricomycotina</taxon>
        <taxon>Agaricomycetes</taxon>
        <taxon>Polyporales</taxon>
        <taxon>Steccherinaceae</taxon>
        <taxon>Steccherinum</taxon>
    </lineage>
</organism>
<dbReference type="PANTHER" id="PTHR12961:SF0">
    <property type="entry name" value="CONSERVED OLIGOMERIC GOLGI COMPLEX SUBUNIT 2"/>
    <property type="match status" value="1"/>
</dbReference>
<keyword evidence="4" id="KW-0813">Transport</keyword>
<dbReference type="EMBL" id="RWJN01000665">
    <property type="protein sequence ID" value="TCD60067.1"/>
    <property type="molecule type" value="Genomic_DNA"/>
</dbReference>
<feature type="compositionally biased region" description="Basic and acidic residues" evidence="10">
    <location>
        <begin position="197"/>
        <end position="209"/>
    </location>
</feature>
<dbReference type="OrthoDB" id="332281at2759"/>
<accession>A0A4V2MUV9</accession>
<evidence type="ECO:0000256" key="4">
    <source>
        <dbReference type="ARBA" id="ARBA00022448"/>
    </source>
</evidence>
<dbReference type="GO" id="GO:0007030">
    <property type="term" value="P:Golgi organization"/>
    <property type="evidence" value="ECO:0007669"/>
    <property type="project" value="InterPro"/>
</dbReference>
<name>A0A4V2MUV9_9APHY</name>
<evidence type="ECO:0000259" key="12">
    <source>
        <dbReference type="Pfam" id="PF12022"/>
    </source>
</evidence>
<evidence type="ECO:0000256" key="9">
    <source>
        <dbReference type="SAM" id="Coils"/>
    </source>
</evidence>
<keyword evidence="5" id="KW-0653">Protein transport</keyword>
<reference evidence="13 14" key="1">
    <citation type="submission" date="2018-11" db="EMBL/GenBank/DDBJ databases">
        <title>Genome assembly of Steccherinum ochraceum LE-BIN_3174, the white-rot fungus of the Steccherinaceae family (The Residual Polyporoid clade, Polyporales, Basidiomycota).</title>
        <authorList>
            <person name="Fedorova T.V."/>
            <person name="Glazunova O.A."/>
            <person name="Landesman E.O."/>
            <person name="Moiseenko K.V."/>
            <person name="Psurtseva N.V."/>
            <person name="Savinova O.S."/>
            <person name="Shakhova N.V."/>
            <person name="Tyazhelova T.V."/>
            <person name="Vasina D.V."/>
        </authorList>
    </citation>
    <scope>NUCLEOTIDE SEQUENCE [LARGE SCALE GENOMIC DNA]</scope>
    <source>
        <strain evidence="13 14">LE-BIN_3174</strain>
    </source>
</reference>
<keyword evidence="14" id="KW-1185">Reference proteome</keyword>
<evidence type="ECO:0000256" key="7">
    <source>
        <dbReference type="ARBA" id="ARBA00023136"/>
    </source>
</evidence>
<comment type="caution">
    <text evidence="13">The sequence shown here is derived from an EMBL/GenBank/DDBJ whole genome shotgun (WGS) entry which is preliminary data.</text>
</comment>
<keyword evidence="7" id="KW-0472">Membrane</keyword>
<dbReference type="GO" id="GO:0015031">
    <property type="term" value="P:protein transport"/>
    <property type="evidence" value="ECO:0007669"/>
    <property type="project" value="UniProtKB-KW"/>
</dbReference>
<dbReference type="Pfam" id="PF06148">
    <property type="entry name" value="COG2_N"/>
    <property type="match status" value="1"/>
</dbReference>
<dbReference type="STRING" id="92696.A0A4V2MUV9"/>
<evidence type="ECO:0000259" key="11">
    <source>
        <dbReference type="Pfam" id="PF06148"/>
    </source>
</evidence>